<organism evidence="5 6">
    <name type="scientific">Vibrio ponticus</name>
    <dbReference type="NCBI Taxonomy" id="265668"/>
    <lineage>
        <taxon>Bacteria</taxon>
        <taxon>Pseudomonadati</taxon>
        <taxon>Pseudomonadota</taxon>
        <taxon>Gammaproteobacteria</taxon>
        <taxon>Vibrionales</taxon>
        <taxon>Vibrionaceae</taxon>
        <taxon>Vibrio</taxon>
    </lineage>
</organism>
<evidence type="ECO:0000256" key="2">
    <source>
        <dbReference type="ARBA" id="ARBA00023125"/>
    </source>
</evidence>
<keyword evidence="6" id="KW-1185">Reference proteome</keyword>
<dbReference type="Gene3D" id="1.10.10.60">
    <property type="entry name" value="Homeodomain-like"/>
    <property type="match status" value="1"/>
</dbReference>
<dbReference type="EMBL" id="MJMI01000142">
    <property type="protein sequence ID" value="OLQ85474.1"/>
    <property type="molecule type" value="Genomic_DNA"/>
</dbReference>
<dbReference type="InterPro" id="IPR050204">
    <property type="entry name" value="AraC_XylS_family_regulators"/>
</dbReference>
<reference evidence="5 6" key="1">
    <citation type="submission" date="2016-09" db="EMBL/GenBank/DDBJ databases">
        <title>Genomic Taxonomy of the Vibrionaceae.</title>
        <authorList>
            <person name="Gonzalez-Castillo A."/>
            <person name="Gomez-Gil B."/>
            <person name="Enciso-Ibarra K."/>
        </authorList>
    </citation>
    <scope>NUCLEOTIDE SEQUENCE [LARGE SCALE GENOMIC DNA]</scope>
    <source>
        <strain evidence="5 6">CAIM 1731</strain>
    </source>
</reference>
<keyword evidence="3" id="KW-0804">Transcription</keyword>
<dbReference type="Pfam" id="PF12833">
    <property type="entry name" value="HTH_18"/>
    <property type="match status" value="1"/>
</dbReference>
<proteinExistence type="predicted"/>
<keyword evidence="1" id="KW-0805">Transcription regulation</keyword>
<evidence type="ECO:0000256" key="1">
    <source>
        <dbReference type="ARBA" id="ARBA00023015"/>
    </source>
</evidence>
<sequence>MPEPKSSAFNLVPELALIEQLPPNLQKRFKKALNTMHKELAEQSTWQKVAEQSSISRYHFHRQFSDLFNETPGRYLSRVRLQIALNLLLNDVPWSVMDIAHYCGFSSSQALGKALKRELGVTAKQARKMGYESTPNETAALIAKVAHPGRVQILEAELAQSMPIELNSYPLRGVKKVVVDDPDWDTVIEIYGTKTKRMLSATPVAQLDKCWQQIETLIGYWQTDSSLYDLIIPAGRYLCAEVYLNSDAAYIAAIEALFSAAEKQQLTVDNDGFLIELVRDFEMEPNGGLTLSIQLPVCDL</sequence>
<feature type="domain" description="HTH araC/xylS-type" evidence="4">
    <location>
        <begin position="30"/>
        <end position="129"/>
    </location>
</feature>
<dbReference type="RefSeq" id="WP_075652417.1">
    <property type="nucleotide sequence ID" value="NZ_AP019658.1"/>
</dbReference>
<name>A0ABX3F5W8_9VIBR</name>
<dbReference type="PROSITE" id="PS01124">
    <property type="entry name" value="HTH_ARAC_FAMILY_2"/>
    <property type="match status" value="1"/>
</dbReference>
<dbReference type="InterPro" id="IPR009057">
    <property type="entry name" value="Homeodomain-like_sf"/>
</dbReference>
<dbReference type="SUPFAM" id="SSF46689">
    <property type="entry name" value="Homeodomain-like"/>
    <property type="match status" value="2"/>
</dbReference>
<comment type="caution">
    <text evidence="5">The sequence shown here is derived from an EMBL/GenBank/DDBJ whole genome shotgun (WGS) entry which is preliminary data.</text>
</comment>
<dbReference type="SMART" id="SM00342">
    <property type="entry name" value="HTH_ARAC"/>
    <property type="match status" value="1"/>
</dbReference>
<gene>
    <name evidence="5" type="ORF">BIY21_04345</name>
</gene>
<dbReference type="PANTHER" id="PTHR46796">
    <property type="entry name" value="HTH-TYPE TRANSCRIPTIONAL ACTIVATOR RHAS-RELATED"/>
    <property type="match status" value="1"/>
</dbReference>
<evidence type="ECO:0000259" key="4">
    <source>
        <dbReference type="PROSITE" id="PS01124"/>
    </source>
</evidence>
<keyword evidence="2" id="KW-0238">DNA-binding</keyword>
<evidence type="ECO:0000313" key="6">
    <source>
        <dbReference type="Proteomes" id="UP000186206"/>
    </source>
</evidence>
<protein>
    <submittedName>
        <fullName evidence="5">AraC family transcriptional regulator</fullName>
    </submittedName>
</protein>
<dbReference type="PANTHER" id="PTHR46796:SF13">
    <property type="entry name" value="HTH-TYPE TRANSCRIPTIONAL ACTIVATOR RHAS"/>
    <property type="match status" value="1"/>
</dbReference>
<dbReference type="InterPro" id="IPR018060">
    <property type="entry name" value="HTH_AraC"/>
</dbReference>
<accession>A0ABX3F5W8</accession>
<evidence type="ECO:0000256" key="3">
    <source>
        <dbReference type="ARBA" id="ARBA00023163"/>
    </source>
</evidence>
<dbReference type="Proteomes" id="UP000186206">
    <property type="component" value="Unassembled WGS sequence"/>
</dbReference>
<evidence type="ECO:0000313" key="5">
    <source>
        <dbReference type="EMBL" id="OLQ85474.1"/>
    </source>
</evidence>